<dbReference type="GO" id="GO:0016779">
    <property type="term" value="F:nucleotidyltransferase activity"/>
    <property type="evidence" value="ECO:0007669"/>
    <property type="project" value="UniProtKB-KW"/>
</dbReference>
<organism evidence="7 8">
    <name type="scientific">Adineta steineri</name>
    <dbReference type="NCBI Taxonomy" id="433720"/>
    <lineage>
        <taxon>Eukaryota</taxon>
        <taxon>Metazoa</taxon>
        <taxon>Spiralia</taxon>
        <taxon>Gnathifera</taxon>
        <taxon>Rotifera</taxon>
        <taxon>Eurotatoria</taxon>
        <taxon>Bdelloidea</taxon>
        <taxon>Adinetida</taxon>
        <taxon>Adinetidae</taxon>
        <taxon>Adineta</taxon>
    </lineage>
</organism>
<keyword evidence="2 6" id="KW-0328">Glycosyltransferase</keyword>
<keyword evidence="6" id="KW-0521">NADP</keyword>
<protein>
    <recommendedName>
        <fullName evidence="6">NAD(P)(+)--arginine ADP-ribosyltransferase</fullName>
        <ecNumber evidence="6">2.4.2.31</ecNumber>
    </recommendedName>
    <alternativeName>
        <fullName evidence="6">Mono(ADP-ribosyl)transferase</fullName>
    </alternativeName>
</protein>
<proteinExistence type="inferred from homology"/>
<dbReference type="Gene3D" id="3.90.176.10">
    <property type="entry name" value="Toxin ADP-ribosyltransferase, Chain A, domain 1"/>
    <property type="match status" value="1"/>
</dbReference>
<dbReference type="Pfam" id="PF01129">
    <property type="entry name" value="ART"/>
    <property type="match status" value="1"/>
</dbReference>
<keyword evidence="4" id="KW-0548">Nucleotidyltransferase</keyword>
<accession>A0A814L5C0</accession>
<evidence type="ECO:0000256" key="1">
    <source>
        <dbReference type="ARBA" id="ARBA00009558"/>
    </source>
</evidence>
<evidence type="ECO:0000313" key="8">
    <source>
        <dbReference type="Proteomes" id="UP000663891"/>
    </source>
</evidence>
<evidence type="ECO:0000256" key="3">
    <source>
        <dbReference type="ARBA" id="ARBA00022679"/>
    </source>
</evidence>
<comment type="catalytic activity">
    <reaction evidence="5 6">
        <text>L-arginyl-[protein] + NAD(+) = N(omega)-(ADP-D-ribosyl)-L-arginyl-[protein] + nicotinamide + H(+)</text>
        <dbReference type="Rhea" id="RHEA:19149"/>
        <dbReference type="Rhea" id="RHEA-COMP:10532"/>
        <dbReference type="Rhea" id="RHEA-COMP:15087"/>
        <dbReference type="ChEBI" id="CHEBI:15378"/>
        <dbReference type="ChEBI" id="CHEBI:17154"/>
        <dbReference type="ChEBI" id="CHEBI:29965"/>
        <dbReference type="ChEBI" id="CHEBI:57540"/>
        <dbReference type="ChEBI" id="CHEBI:142554"/>
        <dbReference type="EC" id="2.4.2.31"/>
    </reaction>
</comment>
<dbReference type="EMBL" id="CAJNON010000167">
    <property type="protein sequence ID" value="CAF1060386.1"/>
    <property type="molecule type" value="Genomic_DNA"/>
</dbReference>
<sequence length="1054" mass="124092">MDTPTPMNILPSYSSCGIPFSIFRQDLEQYSLCHMKDDDTKTFLWHQFMLDVLFNIPCSPIDNQNIIEASRHVNEIDINDSIDMKQVHIDEFLTTYTSDKSIKWYTRDSFLYRAFNKACRIVDSDLIIQFHSFVKDLNNQLQHLYLQQKDKLYGKRSLTVYRGQAFWNVNELKKFRESKSGDLIAMNTFLSTTINRDVALGFILGADKNTSVMLQITINGEVKNDTRTQIFADIKQFSDYQDEEEILFGMSTVFKLISIEDTDYCMIVNLELTDCKTDENVKKLMNEVKSHLYEISGKQIPFYIFKQLFTTTSHGHFRSFTELMKFVLADLTQIFVINMYKKEYRMKELIDTDNNLLEFINKTNNDIIRSSERSICLLFDLLNRFLYSSNKTRQEQISFNLNDKICLLCFGGFLFLIGESNKSIRYFEILLKNDWIDDELKILIYTLFGAGYTTIEEKELASKYFSHALQSFESSTQTSFIRSSHSHTLDDPDQQGNEILLNIEQSFLHNKQFDNDINEKIRLLILGNRFSEEQKLNEALNHWEEALEIISSIPFTIANIFNGIIYLQMATVYCRLNKTSEALNFMEKGFEYMKCYYPSTHRMFATFYFLYGYFLIQNEKSSQAIKYLEKALVNPYFSTNKDFLSAVYSLLVMGSIQSGNINCAEGYCYKALQYQSSTNSTNMISIFLEGLPHIKMMVDAQGTDYARQVIGMSLQLGQQMLSKIIQNCNLLPDINDDQTNNFDKFITYADHYRHQQDYRNAEIYYSKALEIMTQLQTNHMWNIYRKMMRMNKNNNCRYRDYFIEQYSKYDENNPEDFQIISTLQIIMYKFCLEEDEFDLGFDCLIYGTFISIKSFVHQIKIDSNSISNLLNSIFHHQQFAQLCSILTKSIEIYSNTWIKYLQDFFHIYFTCDELYTCLAKIIHHPQIDNMIEQIKSKYINEKSSNTIFLFLNTLLKFIRQSIPVLIKSKLSFSNKVLQFVRKYDDPTVPIFFVMKTVESLIVDDIQSFSIYLDKLRMKVFTLDNYNKFKQKISDIFSKLEEDQLLTYLENIAKK</sequence>
<dbReference type="PROSITE" id="PS51996">
    <property type="entry name" value="TR_MART"/>
    <property type="match status" value="1"/>
</dbReference>
<reference evidence="7" key="1">
    <citation type="submission" date="2021-02" db="EMBL/GenBank/DDBJ databases">
        <authorList>
            <person name="Nowell W R."/>
        </authorList>
    </citation>
    <scope>NUCLEOTIDE SEQUENCE</scope>
</reference>
<dbReference type="SUPFAM" id="SSF56399">
    <property type="entry name" value="ADP-ribosylation"/>
    <property type="match status" value="1"/>
</dbReference>
<comment type="caution">
    <text evidence="7">The sequence shown here is derived from an EMBL/GenBank/DDBJ whole genome shotgun (WGS) entry which is preliminary data.</text>
</comment>
<evidence type="ECO:0000256" key="5">
    <source>
        <dbReference type="ARBA" id="ARBA00047597"/>
    </source>
</evidence>
<keyword evidence="3 6" id="KW-0808">Transferase</keyword>
<gene>
    <name evidence="7" type="ORF">VCS650_LOCUS17910</name>
</gene>
<evidence type="ECO:0000256" key="4">
    <source>
        <dbReference type="ARBA" id="ARBA00022695"/>
    </source>
</evidence>
<evidence type="ECO:0000313" key="7">
    <source>
        <dbReference type="EMBL" id="CAF1060386.1"/>
    </source>
</evidence>
<keyword evidence="6" id="KW-0520">NAD</keyword>
<comment type="similarity">
    <text evidence="1 6">Belongs to the Arg-specific ADP-ribosyltransferase family.</text>
</comment>
<dbReference type="InterPro" id="IPR000768">
    <property type="entry name" value="ART"/>
</dbReference>
<dbReference type="Proteomes" id="UP000663891">
    <property type="component" value="Unassembled WGS sequence"/>
</dbReference>
<dbReference type="GO" id="GO:0106274">
    <property type="term" value="F:NAD+-protein-arginine ADP-ribosyltransferase activity"/>
    <property type="evidence" value="ECO:0007669"/>
    <property type="project" value="UniProtKB-EC"/>
</dbReference>
<dbReference type="OrthoDB" id="10063388at2759"/>
<evidence type="ECO:0000256" key="6">
    <source>
        <dbReference type="RuleBase" id="RU361228"/>
    </source>
</evidence>
<dbReference type="EC" id="2.4.2.31" evidence="6"/>
<evidence type="ECO:0000256" key="2">
    <source>
        <dbReference type="ARBA" id="ARBA00022676"/>
    </source>
</evidence>
<dbReference type="Gene3D" id="1.25.40.10">
    <property type="entry name" value="Tetratricopeptide repeat domain"/>
    <property type="match status" value="2"/>
</dbReference>
<dbReference type="AlphaFoldDB" id="A0A814L5C0"/>
<name>A0A814L5C0_9BILA</name>
<dbReference type="InterPro" id="IPR011990">
    <property type="entry name" value="TPR-like_helical_dom_sf"/>
</dbReference>
<dbReference type="SUPFAM" id="SSF48452">
    <property type="entry name" value="TPR-like"/>
    <property type="match status" value="2"/>
</dbReference>